<protein>
    <submittedName>
        <fullName evidence="6">Uncharacterized protein</fullName>
    </submittedName>
</protein>
<evidence type="ECO:0000256" key="4">
    <source>
        <dbReference type="ARBA" id="ARBA00023136"/>
    </source>
</evidence>
<keyword evidence="4 5" id="KW-0472">Membrane</keyword>
<sequence>MTSIHQRSDSQVMASLYLYDPSLAAACVFIVLFSSTLAAHAIFLCKKRTRFFIPFIVGIICEILGYVARAISAAQTPNWQVMPYALQSLMLLIAPSLLAASIYGMLGRLIILSNGQDYSPVKPTILTKVFITSDILSFLVQSGGGGILTNAKSPSKIQLGENVIIVGLFIQLVGFALFIAVTANFHWRVSQDRGQNLRYAASWEKFLWVLYGVSVLVLIRSLFRVIEYIQGYNGYLQTTEVFLYVFDAALIFLVTFILAVFHPSKVMTVGEDGNVISAEGSQELRSFVSLGTSSAQDLSARWAPKSTHEREYGGH</sequence>
<dbReference type="KEGG" id="clup:CLUP02_06524"/>
<comment type="subcellular location">
    <subcellularLocation>
        <location evidence="1">Membrane</location>
        <topology evidence="1">Multi-pass membrane protein</topology>
    </subcellularLocation>
</comment>
<evidence type="ECO:0000256" key="3">
    <source>
        <dbReference type="ARBA" id="ARBA00022989"/>
    </source>
</evidence>
<gene>
    <name evidence="6" type="ORF">CLUP02_06524</name>
</gene>
<keyword evidence="2 5" id="KW-0812">Transmembrane</keyword>
<dbReference type="PANTHER" id="PTHR31465:SF35">
    <property type="entry name" value="RTA1 DOMAIN PROTEIN-RELATED"/>
    <property type="match status" value="1"/>
</dbReference>
<evidence type="ECO:0000256" key="1">
    <source>
        <dbReference type="ARBA" id="ARBA00004141"/>
    </source>
</evidence>
<feature type="transmembrane region" description="Helical" evidence="5">
    <location>
        <begin position="125"/>
        <end position="143"/>
    </location>
</feature>
<evidence type="ECO:0000256" key="2">
    <source>
        <dbReference type="ARBA" id="ARBA00022692"/>
    </source>
</evidence>
<feature type="transmembrane region" description="Helical" evidence="5">
    <location>
        <begin position="84"/>
        <end position="104"/>
    </location>
</feature>
<keyword evidence="7" id="KW-1185">Reference proteome</keyword>
<evidence type="ECO:0000313" key="6">
    <source>
        <dbReference type="EMBL" id="UQC81038.1"/>
    </source>
</evidence>
<proteinExistence type="predicted"/>
<dbReference type="InterPro" id="IPR007568">
    <property type="entry name" value="RTA1"/>
</dbReference>
<accession>A0A9Q8WER0</accession>
<organism evidence="6 7">
    <name type="scientific">Colletotrichum lupini</name>
    <dbReference type="NCBI Taxonomy" id="145971"/>
    <lineage>
        <taxon>Eukaryota</taxon>
        <taxon>Fungi</taxon>
        <taxon>Dikarya</taxon>
        <taxon>Ascomycota</taxon>
        <taxon>Pezizomycotina</taxon>
        <taxon>Sordariomycetes</taxon>
        <taxon>Hypocreomycetidae</taxon>
        <taxon>Glomerellales</taxon>
        <taxon>Glomerellaceae</taxon>
        <taxon>Colletotrichum</taxon>
        <taxon>Colletotrichum acutatum species complex</taxon>
    </lineage>
</organism>
<name>A0A9Q8WER0_9PEZI</name>
<feature type="transmembrane region" description="Helical" evidence="5">
    <location>
        <begin position="241"/>
        <end position="261"/>
    </location>
</feature>
<dbReference type="PANTHER" id="PTHR31465">
    <property type="entry name" value="PROTEIN RTA1-RELATED"/>
    <property type="match status" value="1"/>
</dbReference>
<evidence type="ECO:0000256" key="5">
    <source>
        <dbReference type="SAM" id="Phobius"/>
    </source>
</evidence>
<feature type="transmembrane region" description="Helical" evidence="5">
    <location>
        <begin position="163"/>
        <end position="185"/>
    </location>
</feature>
<dbReference type="RefSeq" id="XP_049142666.1">
    <property type="nucleotide sequence ID" value="XM_049285523.1"/>
</dbReference>
<dbReference type="Pfam" id="PF04479">
    <property type="entry name" value="RTA1"/>
    <property type="match status" value="1"/>
</dbReference>
<keyword evidence="3 5" id="KW-1133">Transmembrane helix</keyword>
<reference evidence="6" key="1">
    <citation type="journal article" date="2021" name="Mol. Plant Microbe Interact.">
        <title>Complete Genome Sequence of the Plant-Pathogenic Fungus Colletotrichum lupini.</title>
        <authorList>
            <person name="Baroncelli R."/>
            <person name="Pensec F."/>
            <person name="Da Lio D."/>
            <person name="Boufleur T."/>
            <person name="Vicente I."/>
            <person name="Sarrocco S."/>
            <person name="Picot A."/>
            <person name="Baraldi E."/>
            <person name="Sukno S."/>
            <person name="Thon M."/>
            <person name="Le Floch G."/>
        </authorList>
    </citation>
    <scope>NUCLEOTIDE SEQUENCE</scope>
    <source>
        <strain evidence="6">IMI 504893</strain>
    </source>
</reference>
<dbReference type="AlphaFoldDB" id="A0A9Q8WER0"/>
<dbReference type="Proteomes" id="UP000830671">
    <property type="component" value="Chromosome 3"/>
</dbReference>
<evidence type="ECO:0000313" key="7">
    <source>
        <dbReference type="Proteomes" id="UP000830671"/>
    </source>
</evidence>
<dbReference type="EMBL" id="CP019475">
    <property type="protein sequence ID" value="UQC81038.1"/>
    <property type="molecule type" value="Genomic_DNA"/>
</dbReference>
<dbReference type="GeneID" id="73340533"/>
<feature type="transmembrane region" description="Helical" evidence="5">
    <location>
        <begin position="51"/>
        <end position="72"/>
    </location>
</feature>
<feature type="transmembrane region" description="Helical" evidence="5">
    <location>
        <begin position="23"/>
        <end position="44"/>
    </location>
</feature>
<dbReference type="GO" id="GO:0016020">
    <property type="term" value="C:membrane"/>
    <property type="evidence" value="ECO:0007669"/>
    <property type="project" value="UniProtKB-SubCell"/>
</dbReference>
<feature type="transmembrane region" description="Helical" evidence="5">
    <location>
        <begin position="206"/>
        <end position="226"/>
    </location>
</feature>